<protein>
    <submittedName>
        <fullName evidence="1">Uncharacterized protein</fullName>
    </submittedName>
</protein>
<keyword evidence="2" id="KW-1185">Reference proteome</keyword>
<dbReference type="EMBL" id="KZ293648">
    <property type="protein sequence ID" value="PBK98519.1"/>
    <property type="molecule type" value="Genomic_DNA"/>
</dbReference>
<dbReference type="Proteomes" id="UP000217790">
    <property type="component" value="Unassembled WGS sequence"/>
</dbReference>
<gene>
    <name evidence="1" type="ORF">ARMGADRAFT_579609</name>
</gene>
<organism evidence="1 2">
    <name type="scientific">Armillaria gallica</name>
    <name type="common">Bulbous honey fungus</name>
    <name type="synonym">Armillaria bulbosa</name>
    <dbReference type="NCBI Taxonomy" id="47427"/>
    <lineage>
        <taxon>Eukaryota</taxon>
        <taxon>Fungi</taxon>
        <taxon>Dikarya</taxon>
        <taxon>Basidiomycota</taxon>
        <taxon>Agaricomycotina</taxon>
        <taxon>Agaricomycetes</taxon>
        <taxon>Agaricomycetidae</taxon>
        <taxon>Agaricales</taxon>
        <taxon>Marasmiineae</taxon>
        <taxon>Physalacriaceae</taxon>
        <taxon>Armillaria</taxon>
    </lineage>
</organism>
<reference evidence="2" key="1">
    <citation type="journal article" date="2017" name="Nat. Ecol. Evol.">
        <title>Genome expansion and lineage-specific genetic innovations in the forest pathogenic fungi Armillaria.</title>
        <authorList>
            <person name="Sipos G."/>
            <person name="Prasanna A.N."/>
            <person name="Walter M.C."/>
            <person name="O'Connor E."/>
            <person name="Balint B."/>
            <person name="Krizsan K."/>
            <person name="Kiss B."/>
            <person name="Hess J."/>
            <person name="Varga T."/>
            <person name="Slot J."/>
            <person name="Riley R."/>
            <person name="Boka B."/>
            <person name="Rigling D."/>
            <person name="Barry K."/>
            <person name="Lee J."/>
            <person name="Mihaltcheva S."/>
            <person name="LaButti K."/>
            <person name="Lipzen A."/>
            <person name="Waldron R."/>
            <person name="Moloney N.M."/>
            <person name="Sperisen C."/>
            <person name="Kredics L."/>
            <person name="Vagvoelgyi C."/>
            <person name="Patrignani A."/>
            <person name="Fitzpatrick D."/>
            <person name="Nagy I."/>
            <person name="Doyle S."/>
            <person name="Anderson J.B."/>
            <person name="Grigoriev I.V."/>
            <person name="Gueldener U."/>
            <person name="Muensterkoetter M."/>
            <person name="Nagy L.G."/>
        </authorList>
    </citation>
    <scope>NUCLEOTIDE SEQUENCE [LARGE SCALE GENOMIC DNA]</scope>
    <source>
        <strain evidence="2">Ar21-2</strain>
    </source>
</reference>
<evidence type="ECO:0000313" key="1">
    <source>
        <dbReference type="EMBL" id="PBK98519.1"/>
    </source>
</evidence>
<name>A0A2H3DTF5_ARMGA</name>
<dbReference type="AlphaFoldDB" id="A0A2H3DTF5"/>
<accession>A0A2H3DTF5</accession>
<dbReference type="InParanoid" id="A0A2H3DTF5"/>
<sequence>MLTAQTTLLQNPLALALESLRSIAVRFVAVINLAEAAPCLMHALRQFFPLSTLEHILPPTGATHSIGVHVALGNTDATNIDIYASFVGNNVLQLLAARKHLHQFHYRGLMMQATAAFVYSA</sequence>
<evidence type="ECO:0000313" key="2">
    <source>
        <dbReference type="Proteomes" id="UP000217790"/>
    </source>
</evidence>
<dbReference type="OrthoDB" id="5599874at2759"/>
<proteinExistence type="predicted"/>